<organism evidence="8">
    <name type="scientific">Zea mays</name>
    <name type="common">Maize</name>
    <dbReference type="NCBI Taxonomy" id="4577"/>
    <lineage>
        <taxon>Eukaryota</taxon>
        <taxon>Viridiplantae</taxon>
        <taxon>Streptophyta</taxon>
        <taxon>Embryophyta</taxon>
        <taxon>Tracheophyta</taxon>
        <taxon>Spermatophyta</taxon>
        <taxon>Magnoliopsida</taxon>
        <taxon>Liliopsida</taxon>
        <taxon>Poales</taxon>
        <taxon>Poaceae</taxon>
        <taxon>PACMAD clade</taxon>
        <taxon>Panicoideae</taxon>
        <taxon>Andropogonodae</taxon>
        <taxon>Andropogoneae</taxon>
        <taxon>Tripsacinae</taxon>
        <taxon>Zea</taxon>
    </lineage>
</organism>
<dbReference type="InterPro" id="IPR051348">
    <property type="entry name" value="U-box_ubiquitin_ligases"/>
</dbReference>
<evidence type="ECO:0000256" key="5">
    <source>
        <dbReference type="ARBA" id="ARBA00022786"/>
    </source>
</evidence>
<gene>
    <name evidence="8" type="ORF">ZEAMMB73_Zm00001d051875</name>
</gene>
<keyword evidence="5" id="KW-0833">Ubl conjugation pathway</keyword>
<sequence>MRMVRAGAGSRAGAAASLASLRAHTPFSAEAEASPLPMEETAAPLPLTVRAAGAAPDGDERRQPQLEGGGHHQIQSQETEEEHAQAVYCAVGIGTGSGSQEWKDNLRWVLAALAPRRSSSRCLVLAHLRRPTSRINIMGAWVPVSQLAEEEVAAYRQLEEERIGKVLDDLVELCQSQKVNASKIVIASDDIGRGLVQLVDDHGVTELVMGAASDRAYSRKMRTPRSKKALTVQWKANPSCKIWFLCRGNLICTREASEGQAHSRAESSTASTSSRSSTSGYSTPAARDRSIEDQAVGTLDGAAVQLLQEIEEDRPETPTSDAGEMDDALYDKLKRALMEAESLKHEAYEETRRRQMAERELAEASRMVVVTKLHHFLPVKIHADDHIADEAERSNQREARHRKEVEEMVARERAAIEQDRRELDDILEKIRKVDDRSAELELQITSSERTMNDLEARLSESYNLLHTLRQGDPWSTATESASESTEDGGGEQRVSFLQLGYSELDEATKHFDESVRIDGGGDGSRGKVYGGELRGMAVAVKVVNPDVAVHEARFARAVERIGRARHPNLVTLVGACPAARAVVYELVPGGSLEERLDPGGGSGSAPPPLPWHARCGVAYGACSALAFLHSTLPRPTVHGDVRPANILVLADNAPHGWSCKLAGLGARGLVEEREQPRPGAADRAYADPRYLAATGELNPHRDVYALGVVLLRLVTGRPAFLARKAAREAVDGRASWQEVAGGWPTERAREVALLGLRCCGVDVEAEQRPRLPAALLLEEARGVLEAAVSAAPSRSPSSLSESDGAPSYFLCPILKEVMRDPQISGDGFTYEAEAIREWLRSGHDTSPMTNLKLPTQQLVPNHALRSAIHEWRHRQLRAHHRLH</sequence>
<evidence type="ECO:0000256" key="1">
    <source>
        <dbReference type="ARBA" id="ARBA00000900"/>
    </source>
</evidence>
<dbReference type="CDD" id="cd01989">
    <property type="entry name" value="USP_STK_Ubox_N"/>
    <property type="match status" value="1"/>
</dbReference>
<reference evidence="8" key="1">
    <citation type="submission" date="2015-12" db="EMBL/GenBank/DDBJ databases">
        <title>Update maize B73 reference genome by single molecule sequencing technologies.</title>
        <authorList>
            <consortium name="Maize Genome Sequencing Project"/>
            <person name="Ware D."/>
        </authorList>
    </citation>
    <scope>NUCLEOTIDE SEQUENCE</scope>
    <source>
        <tissue evidence="8">Seedling</tissue>
    </source>
</reference>
<comment type="catalytic activity">
    <reaction evidence="1">
        <text>S-ubiquitinyl-[E2 ubiquitin-conjugating enzyme]-L-cysteine + [acceptor protein]-L-lysine = [E2 ubiquitin-conjugating enzyme]-L-cysteine + N(6)-ubiquitinyl-[acceptor protein]-L-lysine.</text>
        <dbReference type="EC" id="2.3.2.27"/>
    </reaction>
</comment>
<dbReference type="GO" id="GO:0016567">
    <property type="term" value="P:protein ubiquitination"/>
    <property type="evidence" value="ECO:0007669"/>
    <property type="project" value="UniProtKB-UniPathway"/>
</dbReference>
<dbReference type="CDD" id="cd16655">
    <property type="entry name" value="RING-Ubox_WDSUB1-like"/>
    <property type="match status" value="1"/>
</dbReference>
<feature type="coiled-coil region" evidence="6">
    <location>
        <begin position="330"/>
        <end position="360"/>
    </location>
</feature>
<accession>A0A1D6QAK9</accession>
<dbReference type="SUPFAM" id="SSF56112">
    <property type="entry name" value="Protein kinase-like (PK-like)"/>
    <property type="match status" value="1"/>
</dbReference>
<dbReference type="InterPro" id="IPR003613">
    <property type="entry name" value="Ubox_domain"/>
</dbReference>
<feature type="region of interest" description="Disordered" evidence="7">
    <location>
        <begin position="258"/>
        <end position="292"/>
    </location>
</feature>
<dbReference type="SUPFAM" id="SSF57850">
    <property type="entry name" value="RING/U-box"/>
    <property type="match status" value="1"/>
</dbReference>
<dbReference type="ExpressionAtlas" id="A0A1D6QAK9">
    <property type="expression patterns" value="baseline and differential"/>
</dbReference>
<dbReference type="InParanoid" id="A0A1D6QAK9"/>
<dbReference type="InterPro" id="IPR000719">
    <property type="entry name" value="Prot_kinase_dom"/>
</dbReference>
<dbReference type="Gene3D" id="1.10.510.10">
    <property type="entry name" value="Transferase(Phosphotransferase) domain 1"/>
    <property type="match status" value="1"/>
</dbReference>
<dbReference type="PaxDb" id="4577-GRMZM2G101754_P01"/>
<dbReference type="Gene3D" id="3.30.200.20">
    <property type="entry name" value="Phosphorylase Kinase, domain 1"/>
    <property type="match status" value="1"/>
</dbReference>
<dbReference type="EC" id="2.3.2.27" evidence="3"/>
<feature type="region of interest" description="Disordered" evidence="7">
    <location>
        <begin position="54"/>
        <end position="81"/>
    </location>
</feature>
<dbReference type="InterPro" id="IPR013083">
    <property type="entry name" value="Znf_RING/FYVE/PHD"/>
</dbReference>
<dbReference type="GO" id="GO:0005524">
    <property type="term" value="F:ATP binding"/>
    <property type="evidence" value="ECO:0007669"/>
    <property type="project" value="InterPro"/>
</dbReference>
<evidence type="ECO:0000256" key="4">
    <source>
        <dbReference type="ARBA" id="ARBA00022679"/>
    </source>
</evidence>
<dbReference type="InterPro" id="IPR011009">
    <property type="entry name" value="Kinase-like_dom_sf"/>
</dbReference>
<evidence type="ECO:0000313" key="8">
    <source>
        <dbReference type="EMBL" id="AQK55354.1"/>
    </source>
</evidence>
<dbReference type="Pfam" id="PF04564">
    <property type="entry name" value="U-box"/>
    <property type="match status" value="1"/>
</dbReference>
<dbReference type="UniPathway" id="UPA00143"/>
<dbReference type="PANTHER" id="PTHR45647:SF94">
    <property type="entry name" value="OS02G0822900 PROTEIN"/>
    <property type="match status" value="1"/>
</dbReference>
<feature type="coiled-coil region" evidence="6">
    <location>
        <begin position="388"/>
        <end position="457"/>
    </location>
</feature>
<feature type="compositionally biased region" description="Low complexity" evidence="7">
    <location>
        <begin position="266"/>
        <end position="283"/>
    </location>
</feature>
<evidence type="ECO:0000256" key="3">
    <source>
        <dbReference type="ARBA" id="ARBA00012483"/>
    </source>
</evidence>
<dbReference type="SMART" id="SM00504">
    <property type="entry name" value="Ubox"/>
    <property type="match status" value="1"/>
</dbReference>
<dbReference type="PROSITE" id="PS50011">
    <property type="entry name" value="PROTEIN_KINASE_DOM"/>
    <property type="match status" value="1"/>
</dbReference>
<evidence type="ECO:0000256" key="6">
    <source>
        <dbReference type="SAM" id="Coils"/>
    </source>
</evidence>
<dbReference type="GO" id="GO:0061630">
    <property type="term" value="F:ubiquitin protein ligase activity"/>
    <property type="evidence" value="ECO:0007669"/>
    <property type="project" value="UniProtKB-EC"/>
</dbReference>
<dbReference type="eggNOG" id="ENOG502QQ1P">
    <property type="taxonomic scope" value="Eukaryota"/>
</dbReference>
<dbReference type="Gene3D" id="3.30.40.10">
    <property type="entry name" value="Zinc/RING finger domain, C3HC4 (zinc finger)"/>
    <property type="match status" value="1"/>
</dbReference>
<name>A0A1D6QAK9_MAIZE</name>
<keyword evidence="6" id="KW-0175">Coiled coil</keyword>
<comment type="pathway">
    <text evidence="2">Protein modification; protein ubiquitination.</text>
</comment>
<dbReference type="PANTHER" id="PTHR45647">
    <property type="entry name" value="OS02G0152300 PROTEIN"/>
    <property type="match status" value="1"/>
</dbReference>
<dbReference type="Gene3D" id="3.40.50.620">
    <property type="entry name" value="HUPs"/>
    <property type="match status" value="1"/>
</dbReference>
<dbReference type="GO" id="GO:0004672">
    <property type="term" value="F:protein kinase activity"/>
    <property type="evidence" value="ECO:0007669"/>
    <property type="project" value="InterPro"/>
</dbReference>
<dbReference type="OMA" id="MTPERDV"/>
<keyword evidence="4" id="KW-0808">Transferase</keyword>
<dbReference type="Pfam" id="PF00069">
    <property type="entry name" value="Pkinase"/>
    <property type="match status" value="1"/>
</dbReference>
<dbReference type="SUPFAM" id="SSF52402">
    <property type="entry name" value="Adenine nucleotide alpha hydrolases-like"/>
    <property type="match status" value="1"/>
</dbReference>
<dbReference type="EMBL" id="CM000780">
    <property type="protein sequence ID" value="AQK55354.1"/>
    <property type="molecule type" value="Genomic_DNA"/>
</dbReference>
<protein>
    <recommendedName>
        <fullName evidence="3">RING-type E3 ubiquitin transferase</fullName>
        <ecNumber evidence="3">2.3.2.27</ecNumber>
    </recommendedName>
</protein>
<evidence type="ECO:0000256" key="2">
    <source>
        <dbReference type="ARBA" id="ARBA00004906"/>
    </source>
</evidence>
<dbReference type="SMR" id="A0A1D6QAK9"/>
<proteinExistence type="predicted"/>
<dbReference type="InterPro" id="IPR014729">
    <property type="entry name" value="Rossmann-like_a/b/a_fold"/>
</dbReference>
<dbReference type="AlphaFoldDB" id="A0A1D6QAK9"/>
<dbReference type="PROSITE" id="PS51698">
    <property type="entry name" value="U_BOX"/>
    <property type="match status" value="1"/>
</dbReference>
<evidence type="ECO:0000256" key="7">
    <source>
        <dbReference type="SAM" id="MobiDB-lite"/>
    </source>
</evidence>